<evidence type="ECO:0000256" key="2">
    <source>
        <dbReference type="SAM" id="MobiDB-lite"/>
    </source>
</evidence>
<dbReference type="InterPro" id="IPR001242">
    <property type="entry name" value="Condensation_dom"/>
</dbReference>
<feature type="compositionally biased region" description="Basic residues" evidence="2">
    <location>
        <begin position="1073"/>
        <end position="1085"/>
    </location>
</feature>
<accession>A0A7U4PB27</accession>
<dbReference type="PANTHER" id="PTHR45527:SF1">
    <property type="entry name" value="FATTY ACID SYNTHASE"/>
    <property type="match status" value="1"/>
</dbReference>
<dbReference type="GO" id="GO:0046872">
    <property type="term" value="F:metal ion binding"/>
    <property type="evidence" value="ECO:0007669"/>
    <property type="project" value="UniProtKB-KW"/>
</dbReference>
<dbReference type="PROSITE" id="PS50075">
    <property type="entry name" value="CARRIER"/>
    <property type="match status" value="1"/>
</dbReference>
<feature type="region of interest" description="Disordered" evidence="2">
    <location>
        <begin position="1057"/>
        <end position="1085"/>
    </location>
</feature>
<dbReference type="InterPro" id="IPR045851">
    <property type="entry name" value="AMP-bd_C_sf"/>
</dbReference>
<evidence type="ECO:0000313" key="4">
    <source>
        <dbReference type="Proteomes" id="UP000594943"/>
    </source>
</evidence>
<dbReference type="InterPro" id="IPR010071">
    <property type="entry name" value="AA_adenyl_dom"/>
</dbReference>
<sequence>MNHAQTRDGYPLSVNQQLLWRYQSMFPDAATYAMLGIARARTVPDIASLRRAYRRLVERHEILRCRIGDGASGLAAYPLDLGRIGDDDLLPLEPAQDWSSERLAAFIDARFARAHAVGDVALFRCVAVLASRAAADGLTLNGARVCAPLGDPAAGTVALLVFTAHHIVVDFLSFPLILRELDTHYADETAAASRTRRAFQADANFRRLATWERDWLDSADARARADAYAVHLVQPAELLSFGGAPAARPANRTEREYRFALPNAVRDALAVCARTHGVTPYVAMLSVFQLLLHVHCASDDVSVATPVHGRTRAFSRTIGYFANALPVRQRIDARDTFADLLLRNRDALRGGLRAAPVPFPALCERAGVREVSPGMTAFTQVGLVWNVMPEPDADAWLDTQHVEQHGTPYDLALTVYVRSDGWTCGLKHDAAMVPRHFVERCVADLPRFALLLAGAPATPCGELAFVQPPDWHRREPVAPAPPADFIEAALRAHARRAPDAIALRDGKQRLSRDELMRVTHRMALALRQLAPARGPVGILMERGVDAALAVIAGFRAGIAVAPLHPDQSAAWLARACRDAGVRHLVCSAAHAGLAASMPAPTLAYSRWRALAEQVSDAALPSPDPLDTAYVIHTSGSSGLPKGVAVSRNSLQHLLAASRFMFDVADAHWTLAHHPSFDFSMWELWGPLAHGCALTVLGEREAASPDALYDALVRDGITHMGLTPAACRLLLPVLDRCGVRTLKVVCVGGAAVDGALVNRLASLGVDAWTFYGPTEATVWATCARLRADDEDARIGYPLAGMRAYVLDERLRWAPERQTGELYLGGPQLTRYLGAPSATAAAFVPDPWRSGERMYRTGDRVRYSRDGGLLFVGRADRQVKINGYRVELDAVSHALSACPGIAQVGCAHLPDDGVGALYTSSDGQPIPLATLAGFARETLPRYLLPIRFVHRPTFPLTRNGKPDLDAIQAELERAAGASASDAPSLDEARLRADIVHALEEDLGRSDVTVDANFHELGATSIVLSRVYARLAPRVATRIELADLYAFPTARRLAHWLASGERDAPAPQTRAPSQWHTRRSRLARNRPE</sequence>
<dbReference type="GO" id="GO:0043041">
    <property type="term" value="P:amino acid activation for nonribosomal peptide biosynthetic process"/>
    <property type="evidence" value="ECO:0007669"/>
    <property type="project" value="TreeGrafter"/>
</dbReference>
<reference evidence="3 4" key="1">
    <citation type="submission" date="2020-12" db="EMBL/GenBank/DDBJ databases">
        <title>FDA dAtabase for Regulatory Grade micrObial Sequences (FDA-ARGOS): Supporting development and validation of Infectious Disease Dx tests.</title>
        <authorList>
            <person name="Nelson B."/>
            <person name="Plummer A."/>
            <person name="Tallon L."/>
            <person name="Sadzewicz L."/>
            <person name="Zhao X."/>
            <person name="Boylan J."/>
            <person name="Ott S."/>
            <person name="Bowen H."/>
            <person name="Vavikolanu K."/>
            <person name="Mehta A."/>
            <person name="Aluvathingal J."/>
            <person name="Nadendla S."/>
            <person name="Myers T."/>
            <person name="Yan Y."/>
            <person name="Sichtig H."/>
        </authorList>
    </citation>
    <scope>NUCLEOTIDE SEQUENCE [LARGE SCALE GENOMIC DNA]</scope>
    <source>
        <strain evidence="3 4">FDAARGOS_899</strain>
    </source>
</reference>
<dbReference type="Gene3D" id="3.30.559.10">
    <property type="entry name" value="Chloramphenicol acetyltransferase-like domain"/>
    <property type="match status" value="1"/>
</dbReference>
<keyword evidence="1" id="KW-0479">Metal-binding</keyword>
<name>A0A7U4PB27_9BURK</name>
<dbReference type="InterPro" id="IPR023213">
    <property type="entry name" value="CAT-like_dom_sf"/>
</dbReference>
<dbReference type="AlphaFoldDB" id="A0A7U4PB27"/>
<dbReference type="SUPFAM" id="SSF52777">
    <property type="entry name" value="CoA-dependent acyltransferases"/>
    <property type="match status" value="2"/>
</dbReference>
<dbReference type="NCBIfam" id="TIGR01733">
    <property type="entry name" value="AA-adenyl-dom"/>
    <property type="match status" value="1"/>
</dbReference>
<dbReference type="GO" id="GO:0005737">
    <property type="term" value="C:cytoplasm"/>
    <property type="evidence" value="ECO:0007669"/>
    <property type="project" value="TreeGrafter"/>
</dbReference>
<gene>
    <name evidence="3" type="ORF">I6G56_25790</name>
</gene>
<dbReference type="CDD" id="cd05930">
    <property type="entry name" value="A_NRPS"/>
    <property type="match status" value="1"/>
</dbReference>
<dbReference type="Pfam" id="PF00668">
    <property type="entry name" value="Condensation"/>
    <property type="match status" value="1"/>
</dbReference>
<dbReference type="Proteomes" id="UP000594943">
    <property type="component" value="Chromosome 2"/>
</dbReference>
<dbReference type="SUPFAM" id="SSF56801">
    <property type="entry name" value="Acetyl-CoA synthetase-like"/>
    <property type="match status" value="1"/>
</dbReference>
<dbReference type="Pfam" id="PF00550">
    <property type="entry name" value="PP-binding"/>
    <property type="match status" value="1"/>
</dbReference>
<dbReference type="GO" id="GO:0044550">
    <property type="term" value="P:secondary metabolite biosynthetic process"/>
    <property type="evidence" value="ECO:0007669"/>
    <property type="project" value="TreeGrafter"/>
</dbReference>
<dbReference type="SUPFAM" id="SSF47336">
    <property type="entry name" value="ACP-like"/>
    <property type="match status" value="1"/>
</dbReference>
<dbReference type="Pfam" id="PF00501">
    <property type="entry name" value="AMP-binding"/>
    <property type="match status" value="1"/>
</dbReference>
<dbReference type="PROSITE" id="PS00455">
    <property type="entry name" value="AMP_BINDING"/>
    <property type="match status" value="1"/>
</dbReference>
<dbReference type="KEGG" id="bhg:I6G56_25790"/>
<evidence type="ECO:0000313" key="3">
    <source>
        <dbReference type="EMBL" id="QPS47794.1"/>
    </source>
</evidence>
<dbReference type="InterPro" id="IPR042099">
    <property type="entry name" value="ANL_N_sf"/>
</dbReference>
<dbReference type="InterPro" id="IPR036736">
    <property type="entry name" value="ACP-like_sf"/>
</dbReference>
<dbReference type="GO" id="GO:0003824">
    <property type="term" value="F:catalytic activity"/>
    <property type="evidence" value="ECO:0007669"/>
    <property type="project" value="InterPro"/>
</dbReference>
<dbReference type="RefSeq" id="WP_006029586.1">
    <property type="nucleotide sequence ID" value="NZ_CP013382.1"/>
</dbReference>
<protein>
    <submittedName>
        <fullName evidence="3">Amino acid adenylation domain-containing protein</fullName>
    </submittedName>
</protein>
<accession>A0A7T2U979</accession>
<evidence type="ECO:0000256" key="1">
    <source>
        <dbReference type="ARBA" id="ARBA00022723"/>
    </source>
</evidence>
<dbReference type="Gene3D" id="1.10.1200.10">
    <property type="entry name" value="ACP-like"/>
    <property type="match status" value="1"/>
</dbReference>
<dbReference type="Gene3D" id="3.30.559.30">
    <property type="entry name" value="Nonribosomal peptide synthetase, condensation domain"/>
    <property type="match status" value="1"/>
</dbReference>
<proteinExistence type="predicted"/>
<dbReference type="Gene3D" id="3.40.50.12780">
    <property type="entry name" value="N-terminal domain of ligase-like"/>
    <property type="match status" value="1"/>
</dbReference>
<dbReference type="Gene3D" id="3.30.300.30">
    <property type="match status" value="1"/>
</dbReference>
<dbReference type="PANTHER" id="PTHR45527">
    <property type="entry name" value="NONRIBOSOMAL PEPTIDE SYNTHETASE"/>
    <property type="match status" value="1"/>
</dbReference>
<dbReference type="GO" id="GO:0031177">
    <property type="term" value="F:phosphopantetheine binding"/>
    <property type="evidence" value="ECO:0007669"/>
    <property type="project" value="TreeGrafter"/>
</dbReference>
<dbReference type="InterPro" id="IPR020845">
    <property type="entry name" value="AMP-binding_CS"/>
</dbReference>
<dbReference type="InterPro" id="IPR009081">
    <property type="entry name" value="PP-bd_ACP"/>
</dbReference>
<dbReference type="InterPro" id="IPR000873">
    <property type="entry name" value="AMP-dep_synth/lig_dom"/>
</dbReference>
<organism evidence="3 4">
    <name type="scientific">Burkholderia humptydooensis</name>
    <dbReference type="NCBI Taxonomy" id="430531"/>
    <lineage>
        <taxon>Bacteria</taxon>
        <taxon>Pseudomonadati</taxon>
        <taxon>Pseudomonadota</taxon>
        <taxon>Betaproteobacteria</taxon>
        <taxon>Burkholderiales</taxon>
        <taxon>Burkholderiaceae</taxon>
        <taxon>Burkholderia</taxon>
        <taxon>pseudomallei group</taxon>
    </lineage>
</organism>
<dbReference type="EMBL" id="CP065687">
    <property type="protein sequence ID" value="QPS47794.1"/>
    <property type="molecule type" value="Genomic_DNA"/>
</dbReference>